<comment type="caution">
    <text evidence="1">The sequence shown here is derived from an EMBL/GenBank/DDBJ whole genome shotgun (WGS) entry which is preliminary data.</text>
</comment>
<organism evidence="1 2">
    <name type="scientific">Sphingomonas hylomeconis</name>
    <dbReference type="NCBI Taxonomy" id="1395958"/>
    <lineage>
        <taxon>Bacteria</taxon>
        <taxon>Pseudomonadati</taxon>
        <taxon>Pseudomonadota</taxon>
        <taxon>Alphaproteobacteria</taxon>
        <taxon>Sphingomonadales</taxon>
        <taxon>Sphingomonadaceae</taxon>
        <taxon>Sphingomonas</taxon>
    </lineage>
</organism>
<dbReference type="RefSeq" id="WP_261293212.1">
    <property type="nucleotide sequence ID" value="NZ_JANQBK010000003.1"/>
</dbReference>
<evidence type="ECO:0000313" key="2">
    <source>
        <dbReference type="Proteomes" id="UP001595713"/>
    </source>
</evidence>
<dbReference type="EMBL" id="JBHRXP010000002">
    <property type="protein sequence ID" value="MFC3579907.1"/>
    <property type="molecule type" value="Genomic_DNA"/>
</dbReference>
<sequence>MNARQVWHTWRRILADDDLVAHVSDLAAQPAGARAALAPPAQAILDDYAGTPLATATNIGMYRRGLTRNALGTLSLVPLTRHLLFMTDLDIDTVAERFVATSGYRDFGPNFWESSGAFVAFLATLPEFAHPAWQDATALDAATVALARRLGRNAPPNWPGDRAAPSAVTAATQIAANPAAAIVASRHDLSGWIKHPQDFDPGNLPPAEPSFWLVYFATAESTPAYVQLSERAAQLMTLLATPCRASDAAAALGVPIAQVLDIVAALSELGMVGVADEPVRSAMPADAPLLA</sequence>
<keyword evidence="2" id="KW-1185">Reference proteome</keyword>
<evidence type="ECO:0008006" key="3">
    <source>
        <dbReference type="Google" id="ProtNLM"/>
    </source>
</evidence>
<reference evidence="2" key="1">
    <citation type="journal article" date="2019" name="Int. J. Syst. Evol. Microbiol.">
        <title>The Global Catalogue of Microorganisms (GCM) 10K type strain sequencing project: providing services to taxonomists for standard genome sequencing and annotation.</title>
        <authorList>
            <consortium name="The Broad Institute Genomics Platform"/>
            <consortium name="The Broad Institute Genome Sequencing Center for Infectious Disease"/>
            <person name="Wu L."/>
            <person name="Ma J."/>
        </authorList>
    </citation>
    <scope>NUCLEOTIDE SEQUENCE [LARGE SCALE GENOMIC DNA]</scope>
    <source>
        <strain evidence="2">KCTC 42739</strain>
    </source>
</reference>
<evidence type="ECO:0000313" key="1">
    <source>
        <dbReference type="EMBL" id="MFC3579907.1"/>
    </source>
</evidence>
<dbReference type="Proteomes" id="UP001595713">
    <property type="component" value="Unassembled WGS sequence"/>
</dbReference>
<gene>
    <name evidence="1" type="ORF">ACFONA_06970</name>
</gene>
<protein>
    <recommendedName>
        <fullName evidence="3">DUF2063 domain-containing protein</fullName>
    </recommendedName>
</protein>
<name>A0ABV7SUH3_9SPHN</name>
<accession>A0ABV7SUH3</accession>
<proteinExistence type="predicted"/>